<proteinExistence type="predicted"/>
<protein>
    <submittedName>
        <fullName evidence="2">Uncharacterized protein</fullName>
    </submittedName>
</protein>
<dbReference type="Proteomes" id="UP000429607">
    <property type="component" value="Unassembled WGS sequence"/>
</dbReference>
<evidence type="ECO:0000313" key="4">
    <source>
        <dbReference type="EMBL" id="KAE9355045.1"/>
    </source>
</evidence>
<name>A0A6A3NXR1_9STRA</name>
<dbReference type="EMBL" id="QXFU01000053">
    <property type="protein sequence ID" value="KAE9046302.1"/>
    <property type="molecule type" value="Genomic_DNA"/>
</dbReference>
<dbReference type="EMBL" id="QXFT01000102">
    <property type="protein sequence ID" value="KAE9355045.1"/>
    <property type="molecule type" value="Genomic_DNA"/>
</dbReference>
<dbReference type="Proteomes" id="UP000434957">
    <property type="component" value="Unassembled WGS sequence"/>
</dbReference>
<evidence type="ECO:0000313" key="5">
    <source>
        <dbReference type="Proteomes" id="UP000429607"/>
    </source>
</evidence>
<evidence type="ECO:0000256" key="1">
    <source>
        <dbReference type="SAM" id="Phobius"/>
    </source>
</evidence>
<evidence type="ECO:0000313" key="3">
    <source>
        <dbReference type="EMBL" id="KAE9049815.1"/>
    </source>
</evidence>
<dbReference type="EMBL" id="QXFV01000107">
    <property type="protein sequence ID" value="KAE9049815.1"/>
    <property type="molecule type" value="Genomic_DNA"/>
</dbReference>
<feature type="transmembrane region" description="Helical" evidence="1">
    <location>
        <begin position="6"/>
        <end position="26"/>
    </location>
</feature>
<sequence length="126" mass="14390">MSVVKWVSGAVHQCCLVVGLWFLLVLQKSWLNQMEIQYNQQNLFVAEFSLNQHTRNDTRALAVLLSYTQAACCDTTSSARSRLWLALRTLRIMVAHSHWSVPLRAICLMLWCPSGQVEGSPRRVPF</sequence>
<evidence type="ECO:0000313" key="7">
    <source>
        <dbReference type="Proteomes" id="UP000435112"/>
    </source>
</evidence>
<organism evidence="2 7">
    <name type="scientific">Phytophthora rubi</name>
    <dbReference type="NCBI Taxonomy" id="129364"/>
    <lineage>
        <taxon>Eukaryota</taxon>
        <taxon>Sar</taxon>
        <taxon>Stramenopiles</taxon>
        <taxon>Oomycota</taxon>
        <taxon>Peronosporomycetes</taxon>
        <taxon>Peronosporales</taxon>
        <taxon>Peronosporaceae</taxon>
        <taxon>Phytophthora</taxon>
    </lineage>
</organism>
<keyword evidence="1" id="KW-0472">Membrane</keyword>
<evidence type="ECO:0000313" key="2">
    <source>
        <dbReference type="EMBL" id="KAE9046302.1"/>
    </source>
</evidence>
<evidence type="ECO:0000313" key="6">
    <source>
        <dbReference type="Proteomes" id="UP000434957"/>
    </source>
</evidence>
<keyword evidence="1" id="KW-1133">Transmembrane helix</keyword>
<comment type="caution">
    <text evidence="2">The sequence shown here is derived from an EMBL/GenBank/DDBJ whole genome shotgun (WGS) entry which is preliminary data.</text>
</comment>
<accession>A0A6A3NXR1</accession>
<keyword evidence="6" id="KW-1185">Reference proteome</keyword>
<dbReference type="Proteomes" id="UP000435112">
    <property type="component" value="Unassembled WGS sequence"/>
</dbReference>
<dbReference type="AlphaFoldDB" id="A0A6A3NXR1"/>
<reference evidence="5 7" key="1">
    <citation type="submission" date="2018-09" db="EMBL/GenBank/DDBJ databases">
        <title>Genomic investigation of the strawberry pathogen Phytophthora fragariae indicates pathogenicity is determined by transcriptional variation in three key races.</title>
        <authorList>
            <person name="Adams T.M."/>
            <person name="Armitage A.D."/>
            <person name="Sobczyk M.K."/>
            <person name="Bates H.J."/>
            <person name="Dunwell J.M."/>
            <person name="Nellist C.F."/>
            <person name="Harrison R.J."/>
        </authorList>
    </citation>
    <scope>NUCLEOTIDE SEQUENCE [LARGE SCALE GENOMIC DNA]</scope>
    <source>
        <strain evidence="3 5">SCRP249</strain>
        <strain evidence="2 7">SCRP324</strain>
        <strain evidence="4 6">SCRP333</strain>
    </source>
</reference>
<gene>
    <name evidence="3" type="ORF">PR001_g2963</name>
    <name evidence="2" type="ORF">PR002_g1726</name>
    <name evidence="4" type="ORF">PR003_g3051</name>
</gene>
<dbReference type="OrthoDB" id="10271113at2759"/>
<keyword evidence="1" id="KW-0812">Transmembrane</keyword>